<dbReference type="Proteomes" id="UP001459277">
    <property type="component" value="Unassembled WGS sequence"/>
</dbReference>
<dbReference type="InterPro" id="IPR010666">
    <property type="entry name" value="Znf_GRF"/>
</dbReference>
<evidence type="ECO:0000313" key="5">
    <source>
        <dbReference type="EMBL" id="KAK9988245.1"/>
    </source>
</evidence>
<keyword evidence="1" id="KW-0479">Metal-binding</keyword>
<dbReference type="Pfam" id="PF06839">
    <property type="entry name" value="Zn_ribbon_GRF"/>
    <property type="match status" value="1"/>
</dbReference>
<comment type="caution">
    <text evidence="5">The sequence shown here is derived from an EMBL/GenBank/DDBJ whole genome shotgun (WGS) entry which is preliminary data.</text>
</comment>
<evidence type="ECO:0000259" key="4">
    <source>
        <dbReference type="Pfam" id="PF06839"/>
    </source>
</evidence>
<feature type="domain" description="GRF-type" evidence="4">
    <location>
        <begin position="76"/>
        <end position="110"/>
    </location>
</feature>
<dbReference type="EMBL" id="JAZDWU010000010">
    <property type="protein sequence ID" value="KAK9988245.1"/>
    <property type="molecule type" value="Genomic_DNA"/>
</dbReference>
<keyword evidence="3" id="KW-0862">Zinc</keyword>
<keyword evidence="2" id="KW-0863">Zinc-finger</keyword>
<evidence type="ECO:0000256" key="1">
    <source>
        <dbReference type="ARBA" id="ARBA00022723"/>
    </source>
</evidence>
<proteinExistence type="predicted"/>
<organism evidence="5 6">
    <name type="scientific">Lithocarpus litseifolius</name>
    <dbReference type="NCBI Taxonomy" id="425828"/>
    <lineage>
        <taxon>Eukaryota</taxon>
        <taxon>Viridiplantae</taxon>
        <taxon>Streptophyta</taxon>
        <taxon>Embryophyta</taxon>
        <taxon>Tracheophyta</taxon>
        <taxon>Spermatophyta</taxon>
        <taxon>Magnoliopsida</taxon>
        <taxon>eudicotyledons</taxon>
        <taxon>Gunneridae</taxon>
        <taxon>Pentapetalae</taxon>
        <taxon>rosids</taxon>
        <taxon>fabids</taxon>
        <taxon>Fagales</taxon>
        <taxon>Fagaceae</taxon>
        <taxon>Lithocarpus</taxon>
    </lineage>
</organism>
<dbReference type="GO" id="GO:0008270">
    <property type="term" value="F:zinc ion binding"/>
    <property type="evidence" value="ECO:0007669"/>
    <property type="project" value="UniProtKB-KW"/>
</dbReference>
<dbReference type="AlphaFoldDB" id="A0AAW2BVV5"/>
<keyword evidence="6" id="KW-1185">Reference proteome</keyword>
<evidence type="ECO:0000256" key="3">
    <source>
        <dbReference type="ARBA" id="ARBA00022833"/>
    </source>
</evidence>
<protein>
    <recommendedName>
        <fullName evidence="4">GRF-type domain-containing protein</fullName>
    </recommendedName>
</protein>
<evidence type="ECO:0000313" key="6">
    <source>
        <dbReference type="Proteomes" id="UP001459277"/>
    </source>
</evidence>
<reference evidence="5 6" key="1">
    <citation type="submission" date="2024-01" db="EMBL/GenBank/DDBJ databases">
        <title>A telomere-to-telomere, gap-free genome of sweet tea (Lithocarpus litseifolius).</title>
        <authorList>
            <person name="Zhou J."/>
        </authorList>
    </citation>
    <scope>NUCLEOTIDE SEQUENCE [LARGE SCALE GENOMIC DNA]</scope>
    <source>
        <strain evidence="5">Zhou-2022a</strain>
        <tissue evidence="5">Leaf</tissue>
    </source>
</reference>
<name>A0AAW2BVV5_9ROSI</name>
<sequence>MVRRSTVGLHVPWISSPLSALQDLATNQDFLAAEANGRRCHFNTDNSRACGKSRCRKQCILILTIGFDFEIRIVLCGLRASVKISDKRNENQYRLFQCCPRDKCGFFQWCIPLKTLMLYAEDFQQLQVEMCVLREELRVMHDKQ</sequence>
<evidence type="ECO:0000256" key="2">
    <source>
        <dbReference type="ARBA" id="ARBA00022771"/>
    </source>
</evidence>
<accession>A0AAW2BVV5</accession>
<gene>
    <name evidence="5" type="ORF">SO802_028484</name>
</gene>